<dbReference type="RefSeq" id="WP_286651348.1">
    <property type="nucleotide sequence ID" value="NZ_JACAGK010000025.1"/>
</dbReference>
<evidence type="ECO:0000256" key="2">
    <source>
        <dbReference type="SAM" id="SignalP"/>
    </source>
</evidence>
<organism evidence="3 4">
    <name type="scientific">Sphingobacterium hotanense</name>
    <dbReference type="NCBI Taxonomy" id="649196"/>
    <lineage>
        <taxon>Bacteria</taxon>
        <taxon>Pseudomonadati</taxon>
        <taxon>Bacteroidota</taxon>
        <taxon>Sphingobacteriia</taxon>
        <taxon>Sphingobacteriales</taxon>
        <taxon>Sphingobacteriaceae</taxon>
        <taxon>Sphingobacterium</taxon>
    </lineage>
</organism>
<sequence>MKTIAPLFVLIFGFLINSQAQNKENIIPKQKGLPDWVDSVKIKRPDFKIMADRTPDILPQDSTNAKPVDIPNSLMNRRLIQKDDSIILIKPLDGKKNSPMPGTEPLDQKKK</sequence>
<reference evidence="3" key="2">
    <citation type="journal article" date="2022" name="Sci. Total Environ.">
        <title>Prevalence, transmission, and molecular epidemiology of tet(X)-positive bacteria among humans, animals, and environmental niches in China: An epidemiological, and genomic-based study.</title>
        <authorList>
            <person name="Dong N."/>
            <person name="Zeng Y."/>
            <person name="Cai C."/>
            <person name="Sun C."/>
            <person name="Lu J."/>
            <person name="Liu C."/>
            <person name="Zhou H."/>
            <person name="Sun Q."/>
            <person name="Shu L."/>
            <person name="Wang H."/>
            <person name="Wang Y."/>
            <person name="Wang S."/>
            <person name="Wu C."/>
            <person name="Chan E.W."/>
            <person name="Chen G."/>
            <person name="Shen Z."/>
            <person name="Chen S."/>
            <person name="Zhang R."/>
        </authorList>
    </citation>
    <scope>NUCLEOTIDE SEQUENCE</scope>
    <source>
        <strain evidence="3">R1692</strain>
    </source>
</reference>
<keyword evidence="2" id="KW-0732">Signal</keyword>
<feature type="chain" id="PRO_5045722963" evidence="2">
    <location>
        <begin position="23"/>
        <end position="111"/>
    </location>
</feature>
<feature type="signal peptide" evidence="2">
    <location>
        <begin position="1"/>
        <end position="22"/>
    </location>
</feature>
<evidence type="ECO:0000256" key="1">
    <source>
        <dbReference type="SAM" id="MobiDB-lite"/>
    </source>
</evidence>
<dbReference type="Proteomes" id="UP001170954">
    <property type="component" value="Unassembled WGS sequence"/>
</dbReference>
<evidence type="ECO:0000313" key="4">
    <source>
        <dbReference type="Proteomes" id="UP001170954"/>
    </source>
</evidence>
<accession>A0ABT7NN26</accession>
<comment type="caution">
    <text evidence="3">The sequence shown here is derived from an EMBL/GenBank/DDBJ whole genome shotgun (WGS) entry which is preliminary data.</text>
</comment>
<dbReference type="EMBL" id="JACAGK010000025">
    <property type="protein sequence ID" value="MDM1048622.1"/>
    <property type="molecule type" value="Genomic_DNA"/>
</dbReference>
<protein>
    <submittedName>
        <fullName evidence="3">Uncharacterized protein</fullName>
    </submittedName>
</protein>
<proteinExistence type="predicted"/>
<gene>
    <name evidence="3" type="ORF">HX018_10265</name>
</gene>
<evidence type="ECO:0000313" key="3">
    <source>
        <dbReference type="EMBL" id="MDM1048622.1"/>
    </source>
</evidence>
<reference evidence="3" key="1">
    <citation type="submission" date="2020-06" db="EMBL/GenBank/DDBJ databases">
        <authorList>
            <person name="Dong N."/>
        </authorList>
    </citation>
    <scope>NUCLEOTIDE SEQUENCE</scope>
    <source>
        <strain evidence="3">R1692</strain>
    </source>
</reference>
<feature type="region of interest" description="Disordered" evidence="1">
    <location>
        <begin position="91"/>
        <end position="111"/>
    </location>
</feature>
<keyword evidence="4" id="KW-1185">Reference proteome</keyword>
<name>A0ABT7NN26_9SPHI</name>